<evidence type="ECO:0000256" key="9">
    <source>
        <dbReference type="ARBA" id="ARBA00061376"/>
    </source>
</evidence>
<dbReference type="GO" id="GO:0003962">
    <property type="term" value="F:cystathionine gamma-synthase activity"/>
    <property type="evidence" value="ECO:0007669"/>
    <property type="project" value="UniProtKB-EC"/>
</dbReference>
<evidence type="ECO:0000256" key="8">
    <source>
        <dbReference type="ARBA" id="ARBA00060510"/>
    </source>
</evidence>
<keyword evidence="3 13" id="KW-0808">Transferase</keyword>
<evidence type="ECO:0000256" key="1">
    <source>
        <dbReference type="ARBA" id="ARBA00001933"/>
    </source>
</evidence>
<comment type="function">
    <text evidence="7">Catalyzes the formation of L-cystathionine from O-succinyl-L-homoserine (OSHS) and L-cysteine, via a gamma-replacement reaction. In the absence of thiol, catalyzes gamma-elimination to form 2-oxobutanoate, succinate and ammonia.</text>
</comment>
<evidence type="ECO:0000256" key="10">
    <source>
        <dbReference type="ARBA" id="ARBA00066530"/>
    </source>
</evidence>
<evidence type="ECO:0000256" key="11">
    <source>
        <dbReference type="ARBA" id="ARBA00083849"/>
    </source>
</evidence>
<evidence type="ECO:0000256" key="6">
    <source>
        <dbReference type="ARBA" id="ARBA00051441"/>
    </source>
</evidence>
<dbReference type="GO" id="GO:0019346">
    <property type="term" value="P:transsulfuration"/>
    <property type="evidence" value="ECO:0007669"/>
    <property type="project" value="InterPro"/>
</dbReference>
<dbReference type="InterPro" id="IPR015422">
    <property type="entry name" value="PyrdxlP-dep_Trfase_small"/>
</dbReference>
<dbReference type="PANTHER" id="PTHR42699:SF1">
    <property type="entry name" value="CYSTATHIONINE GAMMA-SYNTHASE-RELATED"/>
    <property type="match status" value="1"/>
</dbReference>
<evidence type="ECO:0000256" key="7">
    <source>
        <dbReference type="ARBA" id="ARBA00058439"/>
    </source>
</evidence>
<evidence type="ECO:0000256" key="2">
    <source>
        <dbReference type="ARBA" id="ARBA00022605"/>
    </source>
</evidence>
<organism evidence="13 14">
    <name type="scientific">Aulographum hederae CBS 113979</name>
    <dbReference type="NCBI Taxonomy" id="1176131"/>
    <lineage>
        <taxon>Eukaryota</taxon>
        <taxon>Fungi</taxon>
        <taxon>Dikarya</taxon>
        <taxon>Ascomycota</taxon>
        <taxon>Pezizomycotina</taxon>
        <taxon>Dothideomycetes</taxon>
        <taxon>Pleosporomycetidae</taxon>
        <taxon>Aulographales</taxon>
        <taxon>Aulographaceae</taxon>
    </lineage>
</organism>
<reference evidence="13" key="1">
    <citation type="journal article" date="2020" name="Stud. Mycol.">
        <title>101 Dothideomycetes genomes: a test case for predicting lifestyles and emergence of pathogens.</title>
        <authorList>
            <person name="Haridas S."/>
            <person name="Albert R."/>
            <person name="Binder M."/>
            <person name="Bloem J."/>
            <person name="Labutti K."/>
            <person name="Salamov A."/>
            <person name="Andreopoulos B."/>
            <person name="Baker S."/>
            <person name="Barry K."/>
            <person name="Bills G."/>
            <person name="Bluhm B."/>
            <person name="Cannon C."/>
            <person name="Castanera R."/>
            <person name="Culley D."/>
            <person name="Daum C."/>
            <person name="Ezra D."/>
            <person name="Gonzalez J."/>
            <person name="Henrissat B."/>
            <person name="Kuo A."/>
            <person name="Liang C."/>
            <person name="Lipzen A."/>
            <person name="Lutzoni F."/>
            <person name="Magnuson J."/>
            <person name="Mondo S."/>
            <person name="Nolan M."/>
            <person name="Ohm R."/>
            <person name="Pangilinan J."/>
            <person name="Park H.-J."/>
            <person name="Ramirez L."/>
            <person name="Alfaro M."/>
            <person name="Sun H."/>
            <person name="Tritt A."/>
            <person name="Yoshinaga Y."/>
            <person name="Zwiers L.-H."/>
            <person name="Turgeon B."/>
            <person name="Goodwin S."/>
            <person name="Spatafora J."/>
            <person name="Crous P."/>
            <person name="Grigoriev I."/>
        </authorList>
    </citation>
    <scope>NUCLEOTIDE SEQUENCE</scope>
    <source>
        <strain evidence="13">CBS 113979</strain>
    </source>
</reference>
<evidence type="ECO:0000313" key="14">
    <source>
        <dbReference type="Proteomes" id="UP000800041"/>
    </source>
</evidence>
<dbReference type="FunFam" id="3.40.640.10:FF:000111">
    <property type="entry name" value="Cystathionine gamma-synthase"/>
    <property type="match status" value="1"/>
</dbReference>
<comment type="pathway">
    <text evidence="8">Amino-acid biosynthesis; L-methionine biosynthesis via de novo pathway; L-cystathionine from O-succinyl-L-homoserine: step 1/1.</text>
</comment>
<dbReference type="InterPro" id="IPR015424">
    <property type="entry name" value="PyrdxlP-dep_Trfase"/>
</dbReference>
<evidence type="ECO:0000256" key="12">
    <source>
        <dbReference type="SAM" id="MobiDB-lite"/>
    </source>
</evidence>
<dbReference type="Gene3D" id="3.90.1150.10">
    <property type="entry name" value="Aspartate Aminotransferase, domain 1"/>
    <property type="match status" value="1"/>
</dbReference>
<gene>
    <name evidence="13" type="ORF">K402DRAFT_329224</name>
</gene>
<evidence type="ECO:0000256" key="5">
    <source>
        <dbReference type="ARBA" id="ARBA00023167"/>
    </source>
</evidence>
<evidence type="ECO:0000313" key="13">
    <source>
        <dbReference type="EMBL" id="KAF1988267.1"/>
    </source>
</evidence>
<dbReference type="Proteomes" id="UP000800041">
    <property type="component" value="Unassembled WGS sequence"/>
</dbReference>
<keyword evidence="5" id="KW-0486">Methionine biosynthesis</keyword>
<dbReference type="OrthoDB" id="10047078at2759"/>
<evidence type="ECO:0000256" key="4">
    <source>
        <dbReference type="ARBA" id="ARBA00022898"/>
    </source>
</evidence>
<proteinExistence type="inferred from homology"/>
<keyword evidence="4" id="KW-0663">Pyridoxal phosphate</keyword>
<dbReference type="Gene3D" id="3.40.640.10">
    <property type="entry name" value="Type I PLP-dependent aspartate aminotransferase-like (Major domain)"/>
    <property type="match status" value="1"/>
</dbReference>
<protein>
    <recommendedName>
        <fullName evidence="10">cystathionine gamma-synthase</fullName>
        <ecNumber evidence="10">2.5.1.48</ecNumber>
    </recommendedName>
    <alternativeName>
        <fullName evidence="11">O-succinylhomoserine (thiol)-lyase</fullName>
    </alternativeName>
</protein>
<dbReference type="InterPro" id="IPR051750">
    <property type="entry name" value="Trans-sulfuration_enzymes"/>
</dbReference>
<comment type="catalytic activity">
    <reaction evidence="6">
        <text>O-succinyl-L-homoserine + L-cysteine = L,L-cystathionine + succinate + H(+)</text>
        <dbReference type="Rhea" id="RHEA:20397"/>
        <dbReference type="ChEBI" id="CHEBI:15378"/>
        <dbReference type="ChEBI" id="CHEBI:30031"/>
        <dbReference type="ChEBI" id="CHEBI:35235"/>
        <dbReference type="ChEBI" id="CHEBI:57661"/>
        <dbReference type="ChEBI" id="CHEBI:58161"/>
        <dbReference type="EC" id="2.5.1.48"/>
    </reaction>
</comment>
<dbReference type="GO" id="GO:0030170">
    <property type="term" value="F:pyridoxal phosphate binding"/>
    <property type="evidence" value="ECO:0007669"/>
    <property type="project" value="InterPro"/>
</dbReference>
<keyword evidence="2" id="KW-0028">Amino-acid biosynthesis</keyword>
<comment type="similarity">
    <text evidence="9">Belongs to the trans-sulfuration enzymes family. MET7 subfamily.</text>
</comment>
<dbReference type="SUPFAM" id="SSF53383">
    <property type="entry name" value="PLP-dependent transferases"/>
    <property type="match status" value="1"/>
</dbReference>
<dbReference type="InterPro" id="IPR000277">
    <property type="entry name" value="Cys/Met-Metab_PyrdxlP-dep_enz"/>
</dbReference>
<dbReference type="AlphaFoldDB" id="A0A6G1H5D8"/>
<dbReference type="EMBL" id="ML977149">
    <property type="protein sequence ID" value="KAF1988267.1"/>
    <property type="molecule type" value="Genomic_DNA"/>
</dbReference>
<dbReference type="PANTHER" id="PTHR42699">
    <property type="match status" value="1"/>
</dbReference>
<dbReference type="GO" id="GO:0009086">
    <property type="term" value="P:methionine biosynthetic process"/>
    <property type="evidence" value="ECO:0007669"/>
    <property type="project" value="UniProtKB-KW"/>
</dbReference>
<dbReference type="EC" id="2.5.1.48" evidence="10"/>
<name>A0A6G1H5D8_9PEZI</name>
<accession>A0A6G1H5D8</accession>
<sequence length="604" mass="67894">MFATIKNVENAVGETIPPLTAHAVSVSLPTWKSNVAYEEGEDWVIKNMKTGYPRFFIHLSIARLAEVIVEKHALPSEQAMLFPTHKAALRCLDFFNRQVSDLGPKEVRILDLVPAPENLSHVGSETASPSLSAVIFPKERFPTAKSFWQHSGEGISSRRAEYCYELFKRGLLVEKEKVDDLKRMCKGPRRYQKKVSMDSTGPLNGSNGHTSPEESKEQVQEGQDSLQFIEERFGRNLNVSLANKALHAVKRRIAGSLTADLELTEALEQEADNSRVRQCSGFSEDDVYIYSCGMNAIYNTHRSLLVARGPMKSIEYGFPYVDTLKILEKFGPGCLFYGMGESEELDDLERRLRNGERYLALFCEFPGNPLLKTPDLVRIKRLADEFDFAVVIDETIGNFINVNVLPYADVVVSSLTKIFSGDCNVMGGSAVLNPKGRYYNLLKQTWEAEFENNYWPEDTLFLERNSRDFVSRIERINLNAEAICEVLLSHPRIKQVNYPKHSPTKRFYDQCRTVSGGYGGLLSATFYRDSDAVAFYDNLDTAKGPSLGTNFTLSSPFVILAHYNELPWASSFGVDSNLVRFSVGLEETDALVAVFRRALAAIPQ</sequence>
<keyword evidence="14" id="KW-1185">Reference proteome</keyword>
<dbReference type="FunFam" id="3.90.1150.10:FF:000063">
    <property type="entry name" value="Probable cystathionine gamma-synthase"/>
    <property type="match status" value="1"/>
</dbReference>
<dbReference type="Pfam" id="PF01053">
    <property type="entry name" value="Cys_Met_Meta_PP"/>
    <property type="match status" value="1"/>
</dbReference>
<feature type="region of interest" description="Disordered" evidence="12">
    <location>
        <begin position="189"/>
        <end position="222"/>
    </location>
</feature>
<dbReference type="InterPro" id="IPR015421">
    <property type="entry name" value="PyrdxlP-dep_Trfase_major"/>
</dbReference>
<feature type="compositionally biased region" description="Polar residues" evidence="12">
    <location>
        <begin position="197"/>
        <end position="210"/>
    </location>
</feature>
<evidence type="ECO:0000256" key="3">
    <source>
        <dbReference type="ARBA" id="ARBA00022679"/>
    </source>
</evidence>
<comment type="cofactor">
    <cofactor evidence="1">
        <name>pyridoxal 5'-phosphate</name>
        <dbReference type="ChEBI" id="CHEBI:597326"/>
    </cofactor>
</comment>